<keyword evidence="2" id="KW-0496">Mitochondrion</keyword>
<feature type="non-terminal residue" evidence="2">
    <location>
        <position position="1"/>
    </location>
</feature>
<name>A0A0C5CZG8_9PLAT</name>
<geneLocation type="mitochondrion" evidence="2"/>
<proteinExistence type="predicted"/>
<accession>A0A0C5CZG8</accession>
<keyword evidence="1" id="KW-1133">Transmembrane helix</keyword>
<dbReference type="Gene3D" id="1.10.287.3510">
    <property type="match status" value="1"/>
</dbReference>
<feature type="transmembrane region" description="Helical" evidence="1">
    <location>
        <begin position="12"/>
        <end position="32"/>
    </location>
</feature>
<feature type="transmembrane region" description="Helical" evidence="1">
    <location>
        <begin position="38"/>
        <end position="61"/>
    </location>
</feature>
<protein>
    <submittedName>
        <fullName evidence="2">Nad4l protein</fullName>
    </submittedName>
</protein>
<keyword evidence="1" id="KW-0812">Transmembrane</keyword>
<evidence type="ECO:0000256" key="1">
    <source>
        <dbReference type="SAM" id="Phobius"/>
    </source>
</evidence>
<organism evidence="2">
    <name type="scientific">Crenobia alpina</name>
    <dbReference type="NCBI Taxonomy" id="27898"/>
    <lineage>
        <taxon>Eukaryota</taxon>
        <taxon>Metazoa</taxon>
        <taxon>Spiralia</taxon>
        <taxon>Lophotrochozoa</taxon>
        <taxon>Platyhelminthes</taxon>
        <taxon>Rhabditophora</taxon>
        <taxon>Seriata</taxon>
        <taxon>Tricladida</taxon>
        <taxon>Continenticola</taxon>
        <taxon>Planarioidea</taxon>
        <taxon>Planariidae</taxon>
        <taxon>Crenobia</taxon>
    </lineage>
</organism>
<sequence>LLYFNSHRILNFIINSEFVYLLLFAFISVWFYSYENVFLLVFLLILACEVSISLALLVGYVRLSDKSNVKCSFFTGF</sequence>
<reference evidence="2" key="1">
    <citation type="journal article" date="2015" name="PLoS ONE">
        <title>Evolutionary Analysis of Mitogenomes from Parasitic and Free-living Flatworms.</title>
        <authorList>
            <person name="Sola E."/>
            <person name="Alvarez-Presas M."/>
            <person name="Frias-Lopez C."/>
            <person name="Littlewood T.D.J."/>
            <person name="Rozas J."/>
            <person name="Riutort M."/>
        </authorList>
    </citation>
    <scope>NUCLEOTIDE SEQUENCE</scope>
</reference>
<evidence type="ECO:0000313" key="2">
    <source>
        <dbReference type="EMBL" id="AJO61379.1"/>
    </source>
</evidence>
<dbReference type="EMBL" id="KP208776">
    <property type="protein sequence ID" value="AJO61379.1"/>
    <property type="molecule type" value="Genomic_DNA"/>
</dbReference>
<keyword evidence="1" id="KW-0472">Membrane</keyword>
<gene>
    <name evidence="2" type="primary">nad4l</name>
</gene>
<dbReference type="AlphaFoldDB" id="A0A0C5CZG8"/>